<protein>
    <submittedName>
        <fullName evidence="2">Rab-GTPase-TBC domain-containing protein</fullName>
    </submittedName>
</protein>
<reference evidence="2" key="1">
    <citation type="submission" date="2015-07" db="EMBL/GenBank/DDBJ databases">
        <title>Adaptation to a free-living lifestyle via gene acquisitions in the diplomonad Trepomonas sp. PC1.</title>
        <authorList>
            <person name="Xu F."/>
            <person name="Jerlstrom-Hultqvist J."/>
            <person name="Kolisko M."/>
            <person name="Simpson A.G.B."/>
            <person name="Roger A.J."/>
            <person name="Svard S.G."/>
            <person name="Andersson J.O."/>
        </authorList>
    </citation>
    <scope>NUCLEOTIDE SEQUENCE</scope>
    <source>
        <strain evidence="2">PC1</strain>
    </source>
</reference>
<name>A0A146KCZ1_9EUKA</name>
<dbReference type="SUPFAM" id="SSF47923">
    <property type="entry name" value="Ypt/Rab-GAP domain of gyp1p"/>
    <property type="match status" value="1"/>
</dbReference>
<feature type="domain" description="Rab-GAP TBC" evidence="1">
    <location>
        <begin position="22"/>
        <end position="189"/>
    </location>
</feature>
<proteinExistence type="predicted"/>
<gene>
    <name evidence="2" type="ORF">TPC1_14457</name>
</gene>
<feature type="non-terminal residue" evidence="2">
    <location>
        <position position="1"/>
    </location>
</feature>
<dbReference type="PANTHER" id="PTHR22957">
    <property type="entry name" value="TBC1 DOMAIN FAMILY MEMBER GTPASE-ACTIVATING PROTEIN"/>
    <property type="match status" value="1"/>
</dbReference>
<dbReference type="PANTHER" id="PTHR22957:SF661">
    <property type="entry name" value="GH16847P"/>
    <property type="match status" value="1"/>
</dbReference>
<dbReference type="InterPro" id="IPR035969">
    <property type="entry name" value="Rab-GAP_TBC_sf"/>
</dbReference>
<organism evidence="2">
    <name type="scientific">Trepomonas sp. PC1</name>
    <dbReference type="NCBI Taxonomy" id="1076344"/>
    <lineage>
        <taxon>Eukaryota</taxon>
        <taxon>Metamonada</taxon>
        <taxon>Diplomonadida</taxon>
        <taxon>Hexamitidae</taxon>
        <taxon>Hexamitinae</taxon>
        <taxon>Trepomonas</taxon>
    </lineage>
</organism>
<evidence type="ECO:0000259" key="1">
    <source>
        <dbReference type="PROSITE" id="PS50086"/>
    </source>
</evidence>
<dbReference type="EMBL" id="GDID01003295">
    <property type="protein sequence ID" value="JAP93311.1"/>
    <property type="molecule type" value="Transcribed_RNA"/>
</dbReference>
<accession>A0A146KCZ1</accession>
<dbReference type="GO" id="GO:0005096">
    <property type="term" value="F:GTPase activator activity"/>
    <property type="evidence" value="ECO:0007669"/>
    <property type="project" value="TreeGrafter"/>
</dbReference>
<dbReference type="InterPro" id="IPR000195">
    <property type="entry name" value="Rab-GAP-TBC_dom"/>
</dbReference>
<dbReference type="PROSITE" id="PS50086">
    <property type="entry name" value="TBC_RABGAP"/>
    <property type="match status" value="1"/>
</dbReference>
<dbReference type="Pfam" id="PF00566">
    <property type="entry name" value="RabGAP-TBC"/>
    <property type="match status" value="1"/>
</dbReference>
<sequence>NLKNNPTLDNLDKLRVYSLKHKIDKNDRVQAWFWLLQACHSPQLFAKSILNQSKSHKTILKDAHRTFPHIPLFEHSSTTSSIIRILNGVCNHLNLQYFQGMNAICGVFFYVTRSESQSFSLLISLLKSFNFNEMMLKTQKVAQLVLSKTNYTQLKKNQSFGLSLLLSFCANCTPIDEVVLLWDKLFVEMEFLIPLVANVVLTNEKALMEGWNGLGELKIECEEVWRRFIDEQ</sequence>
<dbReference type="Gene3D" id="1.10.8.270">
    <property type="entry name" value="putative rabgap domain of human tbc1 domain family member 14 like domains"/>
    <property type="match status" value="1"/>
</dbReference>
<dbReference type="SMART" id="SM00164">
    <property type="entry name" value="TBC"/>
    <property type="match status" value="1"/>
</dbReference>
<feature type="non-terminal residue" evidence="2">
    <location>
        <position position="232"/>
    </location>
</feature>
<dbReference type="AlphaFoldDB" id="A0A146KCZ1"/>
<evidence type="ECO:0000313" key="2">
    <source>
        <dbReference type="EMBL" id="JAP93311.1"/>
    </source>
</evidence>